<dbReference type="GO" id="GO:0004674">
    <property type="term" value="F:protein serine/threonine kinase activity"/>
    <property type="evidence" value="ECO:0007669"/>
    <property type="project" value="UniProtKB-KW"/>
</dbReference>
<dbReference type="InterPro" id="IPR000719">
    <property type="entry name" value="Prot_kinase_dom"/>
</dbReference>
<reference evidence="10" key="1">
    <citation type="submission" date="2019-09" db="EMBL/GenBank/DDBJ databases">
        <title>Characterisation of the sponge microbiome using genome-centric metagenomics.</title>
        <authorList>
            <person name="Engelberts J.P."/>
            <person name="Robbins S.J."/>
            <person name="De Goeij J.M."/>
            <person name="Aranda M."/>
            <person name="Bell S.C."/>
            <person name="Webster N.S."/>
        </authorList>
    </citation>
    <scope>NUCLEOTIDE SEQUENCE</scope>
    <source>
        <strain evidence="10">SB0661_bin_32</strain>
    </source>
</reference>
<dbReference type="EMBL" id="VXMH01000108">
    <property type="protein sequence ID" value="MYC97241.1"/>
    <property type="molecule type" value="Genomic_DNA"/>
</dbReference>
<keyword evidence="10" id="KW-0723">Serine/threonine-protein kinase</keyword>
<evidence type="ECO:0000313" key="10">
    <source>
        <dbReference type="EMBL" id="MYC97241.1"/>
    </source>
</evidence>
<keyword evidence="8" id="KW-0812">Transmembrane</keyword>
<dbReference type="PROSITE" id="PS00107">
    <property type="entry name" value="PROTEIN_KINASE_ATP"/>
    <property type="match status" value="1"/>
</dbReference>
<feature type="region of interest" description="Disordered" evidence="7">
    <location>
        <begin position="467"/>
        <end position="520"/>
    </location>
</feature>
<feature type="region of interest" description="Disordered" evidence="7">
    <location>
        <begin position="1"/>
        <end position="46"/>
    </location>
</feature>
<evidence type="ECO:0000256" key="6">
    <source>
        <dbReference type="PROSITE-ProRule" id="PRU10141"/>
    </source>
</evidence>
<feature type="region of interest" description="Disordered" evidence="7">
    <location>
        <begin position="409"/>
        <end position="435"/>
    </location>
</feature>
<dbReference type="InterPro" id="IPR017441">
    <property type="entry name" value="Protein_kinase_ATP_BS"/>
</dbReference>
<gene>
    <name evidence="10" type="ORF">F4X14_19975</name>
</gene>
<dbReference type="CDD" id="cd14014">
    <property type="entry name" value="STKc_PknB_like"/>
    <property type="match status" value="1"/>
</dbReference>
<keyword evidence="3 6" id="KW-0547">Nucleotide-binding</keyword>
<feature type="compositionally biased region" description="Low complexity" evidence="7">
    <location>
        <begin position="507"/>
        <end position="520"/>
    </location>
</feature>
<comment type="caution">
    <text evidence="10">The sequence shown here is derived from an EMBL/GenBank/DDBJ whole genome shotgun (WGS) entry which is preliminary data.</text>
</comment>
<evidence type="ECO:0000256" key="7">
    <source>
        <dbReference type="SAM" id="MobiDB-lite"/>
    </source>
</evidence>
<keyword evidence="2" id="KW-0808">Transferase</keyword>
<dbReference type="PROSITE" id="PS00108">
    <property type="entry name" value="PROTEIN_KINASE_ST"/>
    <property type="match status" value="1"/>
</dbReference>
<feature type="compositionally biased region" description="Polar residues" evidence="7">
    <location>
        <begin position="409"/>
        <end position="424"/>
    </location>
</feature>
<evidence type="ECO:0000256" key="4">
    <source>
        <dbReference type="ARBA" id="ARBA00022777"/>
    </source>
</evidence>
<dbReference type="PANTHER" id="PTHR43289:SF6">
    <property type="entry name" value="SERINE_THREONINE-PROTEIN KINASE NEKL-3"/>
    <property type="match status" value="1"/>
</dbReference>
<feature type="transmembrane region" description="Helical" evidence="8">
    <location>
        <begin position="438"/>
        <end position="458"/>
    </location>
</feature>
<dbReference type="SMART" id="SM00220">
    <property type="entry name" value="S_TKc"/>
    <property type="match status" value="1"/>
</dbReference>
<evidence type="ECO:0000256" key="8">
    <source>
        <dbReference type="SAM" id="Phobius"/>
    </source>
</evidence>
<protein>
    <recommendedName>
        <fullName evidence="1">non-specific serine/threonine protein kinase</fullName>
        <ecNumber evidence="1">2.7.11.1</ecNumber>
    </recommendedName>
</protein>
<dbReference type="Gene3D" id="3.30.200.20">
    <property type="entry name" value="Phosphorylase Kinase, domain 1"/>
    <property type="match status" value="1"/>
</dbReference>
<name>A0A6B1DBF3_9CHLR</name>
<keyword evidence="5 6" id="KW-0067">ATP-binding</keyword>
<dbReference type="AlphaFoldDB" id="A0A6B1DBF3"/>
<feature type="compositionally biased region" description="Low complexity" evidence="7">
    <location>
        <begin position="485"/>
        <end position="496"/>
    </location>
</feature>
<dbReference type="InterPro" id="IPR011009">
    <property type="entry name" value="Kinase-like_dom_sf"/>
</dbReference>
<dbReference type="PROSITE" id="PS50011">
    <property type="entry name" value="PROTEIN_KINASE_DOM"/>
    <property type="match status" value="1"/>
</dbReference>
<evidence type="ECO:0000256" key="1">
    <source>
        <dbReference type="ARBA" id="ARBA00012513"/>
    </source>
</evidence>
<dbReference type="PANTHER" id="PTHR43289">
    <property type="entry name" value="MITOGEN-ACTIVATED PROTEIN KINASE KINASE KINASE 20-RELATED"/>
    <property type="match status" value="1"/>
</dbReference>
<dbReference type="Gene3D" id="1.10.510.10">
    <property type="entry name" value="Transferase(Phosphotransferase) domain 1"/>
    <property type="match status" value="1"/>
</dbReference>
<evidence type="ECO:0000256" key="5">
    <source>
        <dbReference type="ARBA" id="ARBA00022840"/>
    </source>
</evidence>
<dbReference type="Pfam" id="PF00069">
    <property type="entry name" value="Pkinase"/>
    <property type="match status" value="2"/>
</dbReference>
<dbReference type="InterPro" id="IPR008271">
    <property type="entry name" value="Ser/Thr_kinase_AS"/>
</dbReference>
<evidence type="ECO:0000256" key="2">
    <source>
        <dbReference type="ARBA" id="ARBA00022679"/>
    </source>
</evidence>
<dbReference type="GO" id="GO:0005524">
    <property type="term" value="F:ATP binding"/>
    <property type="evidence" value="ECO:0007669"/>
    <property type="project" value="UniProtKB-UniRule"/>
</dbReference>
<feature type="binding site" evidence="6">
    <location>
        <position position="83"/>
    </location>
    <ligand>
        <name>ATP</name>
        <dbReference type="ChEBI" id="CHEBI:30616"/>
    </ligand>
</feature>
<dbReference type="EC" id="2.7.11.1" evidence="1"/>
<dbReference type="SUPFAM" id="SSF56112">
    <property type="entry name" value="Protein kinase-like (PK-like)"/>
    <property type="match status" value="1"/>
</dbReference>
<keyword evidence="8" id="KW-1133">Transmembrane helix</keyword>
<evidence type="ECO:0000259" key="9">
    <source>
        <dbReference type="PROSITE" id="PS50011"/>
    </source>
</evidence>
<proteinExistence type="predicted"/>
<keyword evidence="8" id="KW-0472">Membrane</keyword>
<evidence type="ECO:0000256" key="3">
    <source>
        <dbReference type="ARBA" id="ARBA00022741"/>
    </source>
</evidence>
<organism evidence="10">
    <name type="scientific">Caldilineaceae bacterium SB0661_bin_32</name>
    <dbReference type="NCBI Taxonomy" id="2605255"/>
    <lineage>
        <taxon>Bacteria</taxon>
        <taxon>Bacillati</taxon>
        <taxon>Chloroflexota</taxon>
        <taxon>Caldilineae</taxon>
        <taxon>Caldilineales</taxon>
        <taxon>Caldilineaceae</taxon>
    </lineage>
</organism>
<feature type="domain" description="Protein kinase" evidence="9">
    <location>
        <begin position="54"/>
        <end position="357"/>
    </location>
</feature>
<sequence length="636" mass="67488">MLPDQKEPAGAAVRSETEEENVTGENRSVEPAESGPDLSRTPGGALTGRQIGRYLIGGRLGRGGTASVYRAYDQIQERTVALKILSQGADDAVRSRFQMEARTVASLRHPHIVQTLQVGNATGDGAAYIAMELVDGDSLDQLLKRRGRLSVAECCNLLAPIARALDYAHQQDIIHRDVKPSNILLRPFDPGAFGSPPSGSHSASAVHEAERILIGAPSSGEFPTGHAAGDLPVAPLLSDFGIARALDMPELTNVGRTIGTPAYMAPEQCASSREVTGRADIYALGAVLYRCLVGRPPFTGSTTQILHAHVYASLSLPDDLLAALPPELVAVMRRCLAKDPEERYAVARELADDLSAIAGRIASLESALAEQTSTLTLVSLPAVGLPPSSSHTTETVIVPGAESRLEGALSQNLAQQRPSGQDTQPAPAGDSTRSRRPLMVTVLSVLLTLGLLAIGVFVSGTLRERAPSEAAQNQDNSDAPAPSLPAAEQQPNAAEAVDGQVAAGNTASESEAQSASAPPAVPVKNAAGDCQYQIAVEFQSFLGENESIAQELGCPRGVPVFLAFETQFFQTGMALGRLDKPIVYLRYFSNDEWEQREHAWREGMQEVVDSPDLLSPAGDLYQPVRGIGQIWPKTCL</sequence>
<keyword evidence="4 10" id="KW-0418">Kinase</keyword>
<accession>A0A6B1DBF3</accession>